<dbReference type="PATRIC" id="fig|451644.5.peg.5094"/>
<dbReference type="AlphaFoldDB" id="A0A0J8U1Z9"/>
<dbReference type="InterPro" id="IPR011335">
    <property type="entry name" value="Restrct_endonuc-II-like"/>
</dbReference>
<organism evidence="2 3">
    <name type="scientific">Mycolicibacterium conceptionense</name>
    <dbReference type="NCBI Taxonomy" id="451644"/>
    <lineage>
        <taxon>Bacteria</taxon>
        <taxon>Bacillati</taxon>
        <taxon>Actinomycetota</taxon>
        <taxon>Actinomycetes</taxon>
        <taxon>Mycobacteriales</taxon>
        <taxon>Mycobacteriaceae</taxon>
        <taxon>Mycolicibacterium</taxon>
    </lineage>
</organism>
<dbReference type="RefSeq" id="WP_019345212.1">
    <property type="nucleotide sequence ID" value="NZ_AGSZ01000246.1"/>
</dbReference>
<dbReference type="SUPFAM" id="SSF52980">
    <property type="entry name" value="Restriction endonuclease-like"/>
    <property type="match status" value="1"/>
</dbReference>
<evidence type="ECO:0000313" key="2">
    <source>
        <dbReference type="EMBL" id="KMV15576.1"/>
    </source>
</evidence>
<accession>A0A0J8U1Z9</accession>
<dbReference type="Pfam" id="PF13338">
    <property type="entry name" value="AbiEi_4"/>
    <property type="match status" value="1"/>
</dbReference>
<evidence type="ECO:0000313" key="3">
    <source>
        <dbReference type="Proteomes" id="UP000037594"/>
    </source>
</evidence>
<dbReference type="OrthoDB" id="5143202at2"/>
<name>A0A0J8U1Z9_9MYCO</name>
<reference evidence="2 3" key="1">
    <citation type="submission" date="2015-06" db="EMBL/GenBank/DDBJ databases">
        <title>Genome sequence of Mycobacterium conceptionense strain MLE.</title>
        <authorList>
            <person name="Greninger A.L."/>
            <person name="Cunningham G."/>
            <person name="Chiu C.Y."/>
            <person name="Miller S."/>
        </authorList>
    </citation>
    <scope>NUCLEOTIDE SEQUENCE [LARGE SCALE GENOMIC DNA]</scope>
    <source>
        <strain evidence="2 3">MLE</strain>
    </source>
</reference>
<gene>
    <name evidence="2" type="ORF">ACT17_24720</name>
</gene>
<feature type="domain" description="AbiEi antitoxin N-terminal" evidence="1">
    <location>
        <begin position="2"/>
        <end position="47"/>
    </location>
</feature>
<comment type="caution">
    <text evidence="2">The sequence shown here is derived from an EMBL/GenBank/DDBJ whole genome shotgun (WGS) entry which is preliminary data.</text>
</comment>
<dbReference type="Proteomes" id="UP000037594">
    <property type="component" value="Unassembled WGS sequence"/>
</dbReference>
<evidence type="ECO:0000259" key="1">
    <source>
        <dbReference type="Pfam" id="PF13338"/>
    </source>
</evidence>
<protein>
    <recommendedName>
        <fullName evidence="1">AbiEi antitoxin N-terminal domain-containing protein</fullName>
    </recommendedName>
</protein>
<sequence length="290" mass="32632">MTLDEVFALNQGVATTQQLLAATTYRTLARRVRDGEIVRLWHGVYSLGPPDTIRRLRALDLLSETPIVGCLGTAAQLYGFDTENTVRTHILDPGVRMRPSADLMVHQRIGAPLKKIGGRLLTAPAWTAIELARSLRRPRGLATLDAALRSGTCTPVELECALKEQHGRRGVVKVRELLPHADPRAESPMESEMRLVFMDWGLPPPELQYEILDRHGQLWRVDFAWPAYRVAAEYDSMDWHANPAAVKHDRMKSARLQEIGWVSVPAVVDDVRRYPAELCSRIRSHLERAA</sequence>
<dbReference type="InterPro" id="IPR025159">
    <property type="entry name" value="AbiEi_N"/>
</dbReference>
<dbReference type="EMBL" id="LFOD01000029">
    <property type="protein sequence ID" value="KMV15576.1"/>
    <property type="molecule type" value="Genomic_DNA"/>
</dbReference>
<dbReference type="Gene3D" id="3.40.960.10">
    <property type="entry name" value="VSR Endonuclease"/>
    <property type="match status" value="1"/>
</dbReference>
<proteinExistence type="predicted"/>